<feature type="transmembrane region" description="Helical" evidence="1">
    <location>
        <begin position="6"/>
        <end position="24"/>
    </location>
</feature>
<sequence length="76" mass="8609">MQTFLLVFVMMLVVFVAMGIGYIIQRKSISGSCGGLGAMGIEKACDCDNPCEERKARMAKHERQKKIKEWQKNQIN</sequence>
<dbReference type="RefSeq" id="WP_111569582.1">
    <property type="nucleotide sequence ID" value="NZ_PIPK01000007.1"/>
</dbReference>
<reference evidence="3 5" key="1">
    <citation type="journal article" date="2018" name="Front. Microbiol.">
        <title>Genome-Based Analysis Reveals the Taxonomy and Diversity of the Family Idiomarinaceae.</title>
        <authorList>
            <person name="Liu Y."/>
            <person name="Lai Q."/>
            <person name="Shao Z."/>
        </authorList>
    </citation>
    <scope>NUCLEOTIDE SEQUENCE [LARGE SCALE GENOMIC DNA]</scope>
    <source>
        <strain evidence="3 5">CF12-14</strain>
    </source>
</reference>
<name>A0A327WVC4_9GAMM</name>
<evidence type="ECO:0000313" key="2">
    <source>
        <dbReference type="EMBL" id="RAJ96926.1"/>
    </source>
</evidence>
<keyword evidence="1" id="KW-0472">Membrane</keyword>
<keyword evidence="1" id="KW-1133">Transmembrane helix</keyword>
<evidence type="ECO:0000256" key="1">
    <source>
        <dbReference type="SAM" id="Phobius"/>
    </source>
</evidence>
<reference evidence="2 4" key="2">
    <citation type="submission" date="2018-06" db="EMBL/GenBank/DDBJ databases">
        <title>Genomic Encyclopedia of Type Strains, Phase III (KMG-III): the genomes of soil and plant-associated and newly described type strains.</title>
        <authorList>
            <person name="Whitman W."/>
        </authorList>
    </citation>
    <scope>NUCLEOTIDE SEQUENCE [LARGE SCALE GENOMIC DNA]</scope>
    <source>
        <strain evidence="2 4">CGMCC 1.15366</strain>
    </source>
</reference>
<organism evidence="2 4">
    <name type="scientific">Aliidiomarina maris</name>
    <dbReference type="NCBI Taxonomy" id="531312"/>
    <lineage>
        <taxon>Bacteria</taxon>
        <taxon>Pseudomonadati</taxon>
        <taxon>Pseudomonadota</taxon>
        <taxon>Gammaproteobacteria</taxon>
        <taxon>Alteromonadales</taxon>
        <taxon>Idiomarinaceae</taxon>
        <taxon>Aliidiomarina</taxon>
    </lineage>
</organism>
<comment type="caution">
    <text evidence="2">The sequence shown here is derived from an EMBL/GenBank/DDBJ whole genome shotgun (WGS) entry which is preliminary data.</text>
</comment>
<dbReference type="EMBL" id="QLMD01000007">
    <property type="protein sequence ID" value="RAJ96926.1"/>
    <property type="molecule type" value="Genomic_DNA"/>
</dbReference>
<dbReference type="AlphaFoldDB" id="A0A327WVC4"/>
<evidence type="ECO:0008006" key="6">
    <source>
        <dbReference type="Google" id="ProtNLM"/>
    </source>
</evidence>
<keyword evidence="1" id="KW-0812">Transmembrane</keyword>
<dbReference type="PANTHER" id="PTHR40691:SF1">
    <property type="entry name" value="EXPORTED PROTEIN"/>
    <property type="match status" value="1"/>
</dbReference>
<evidence type="ECO:0000313" key="3">
    <source>
        <dbReference type="EMBL" id="RUO24136.1"/>
    </source>
</evidence>
<dbReference type="Proteomes" id="UP000249203">
    <property type="component" value="Unassembled WGS sequence"/>
</dbReference>
<dbReference type="InterPro" id="IPR007495">
    <property type="entry name" value="NqrM"/>
</dbReference>
<dbReference type="EMBL" id="PIPK01000007">
    <property type="protein sequence ID" value="RUO24136.1"/>
    <property type="molecule type" value="Genomic_DNA"/>
</dbReference>
<dbReference type="Pfam" id="PF04400">
    <property type="entry name" value="NqrM"/>
    <property type="match status" value="1"/>
</dbReference>
<dbReference type="PANTHER" id="PTHR40691">
    <property type="entry name" value="(NA+)-NQR MATURATION NQRM"/>
    <property type="match status" value="1"/>
</dbReference>
<evidence type="ECO:0000313" key="5">
    <source>
        <dbReference type="Proteomes" id="UP000287865"/>
    </source>
</evidence>
<gene>
    <name evidence="2" type="ORF">B0I24_107141</name>
    <name evidence="3" type="ORF">CWE07_08575</name>
</gene>
<dbReference type="Proteomes" id="UP000287865">
    <property type="component" value="Unassembled WGS sequence"/>
</dbReference>
<proteinExistence type="predicted"/>
<dbReference type="OrthoDB" id="5296227at2"/>
<evidence type="ECO:0000313" key="4">
    <source>
        <dbReference type="Proteomes" id="UP000249203"/>
    </source>
</evidence>
<protein>
    <recommendedName>
        <fullName evidence="6">Na(+)-translocating NADH-quinone reductase subunit E</fullName>
    </recommendedName>
</protein>
<keyword evidence="5" id="KW-1185">Reference proteome</keyword>
<accession>A0A327WVC4</accession>